<dbReference type="Proteomes" id="UP000233837">
    <property type="component" value="Unassembled WGS sequence"/>
</dbReference>
<keyword evidence="4" id="KW-1185">Reference proteome</keyword>
<organism evidence="3 4">
    <name type="scientific">Dendrobium catenatum</name>
    <dbReference type="NCBI Taxonomy" id="906689"/>
    <lineage>
        <taxon>Eukaryota</taxon>
        <taxon>Viridiplantae</taxon>
        <taxon>Streptophyta</taxon>
        <taxon>Embryophyta</taxon>
        <taxon>Tracheophyta</taxon>
        <taxon>Spermatophyta</taxon>
        <taxon>Magnoliopsida</taxon>
        <taxon>Liliopsida</taxon>
        <taxon>Asparagales</taxon>
        <taxon>Orchidaceae</taxon>
        <taxon>Epidendroideae</taxon>
        <taxon>Malaxideae</taxon>
        <taxon>Dendrobiinae</taxon>
        <taxon>Dendrobium</taxon>
    </lineage>
</organism>
<feature type="transmembrane region" description="Helical" evidence="1">
    <location>
        <begin position="95"/>
        <end position="112"/>
    </location>
</feature>
<keyword evidence="1" id="KW-0472">Membrane</keyword>
<sequence length="118" mass="13448">MRSLTLRFHLSHSLSSHFHLIKRNNRHSRLIKAKKSKSSEDFKKEESNLQLRVSTAFLFRSAIAVFGLGFIDAGYSGDWSRIGVISKEAEELLKSAAYLVVPVCFLLIFFISDEKKSL</sequence>
<accession>A0A2I0V7R6</accession>
<feature type="domain" description="DUF7887" evidence="2">
    <location>
        <begin position="53"/>
        <end position="114"/>
    </location>
</feature>
<gene>
    <name evidence="3" type="ORF">MA16_Dca012771</name>
</gene>
<evidence type="ECO:0000313" key="3">
    <source>
        <dbReference type="EMBL" id="PKU59443.1"/>
    </source>
</evidence>
<dbReference type="PANTHER" id="PTHR38389">
    <property type="entry name" value="DNA-DIRECTED RNA POLYMERASE SUBUNIT BETA"/>
    <property type="match status" value="1"/>
</dbReference>
<evidence type="ECO:0000259" key="2">
    <source>
        <dbReference type="Pfam" id="PF25397"/>
    </source>
</evidence>
<dbReference type="EMBL" id="KZ504112">
    <property type="protein sequence ID" value="PKU59443.1"/>
    <property type="molecule type" value="Genomic_DNA"/>
</dbReference>
<proteinExistence type="predicted"/>
<dbReference type="PANTHER" id="PTHR38389:SF1">
    <property type="entry name" value="DNA-DIRECTED RNA POLYMERASE SUBUNIT BETA"/>
    <property type="match status" value="1"/>
</dbReference>
<dbReference type="AlphaFoldDB" id="A0A2I0V7R6"/>
<name>A0A2I0V7R6_9ASPA</name>
<dbReference type="InterPro" id="IPR057209">
    <property type="entry name" value="DUF7887"/>
</dbReference>
<dbReference type="Pfam" id="PF25397">
    <property type="entry name" value="DUF7887"/>
    <property type="match status" value="1"/>
</dbReference>
<evidence type="ECO:0000313" key="4">
    <source>
        <dbReference type="Proteomes" id="UP000233837"/>
    </source>
</evidence>
<reference evidence="3 4" key="1">
    <citation type="journal article" date="2016" name="Sci. Rep.">
        <title>The Dendrobium catenatum Lindl. genome sequence provides insights into polysaccharide synthase, floral development and adaptive evolution.</title>
        <authorList>
            <person name="Zhang G.Q."/>
            <person name="Xu Q."/>
            <person name="Bian C."/>
            <person name="Tsai W.C."/>
            <person name="Yeh C.M."/>
            <person name="Liu K.W."/>
            <person name="Yoshida K."/>
            <person name="Zhang L.S."/>
            <person name="Chang S.B."/>
            <person name="Chen F."/>
            <person name="Shi Y."/>
            <person name="Su Y.Y."/>
            <person name="Zhang Y.Q."/>
            <person name="Chen L.J."/>
            <person name="Yin Y."/>
            <person name="Lin M."/>
            <person name="Huang H."/>
            <person name="Deng H."/>
            <person name="Wang Z.W."/>
            <person name="Zhu S.L."/>
            <person name="Zhao X."/>
            <person name="Deng C."/>
            <person name="Niu S.C."/>
            <person name="Huang J."/>
            <person name="Wang M."/>
            <person name="Liu G.H."/>
            <person name="Yang H.J."/>
            <person name="Xiao X.J."/>
            <person name="Hsiao Y.Y."/>
            <person name="Wu W.L."/>
            <person name="Chen Y.Y."/>
            <person name="Mitsuda N."/>
            <person name="Ohme-Takagi M."/>
            <person name="Luo Y.B."/>
            <person name="Van de Peer Y."/>
            <person name="Liu Z.J."/>
        </authorList>
    </citation>
    <scope>NUCLEOTIDE SEQUENCE [LARGE SCALE GENOMIC DNA]</scope>
    <source>
        <tissue evidence="3">The whole plant</tissue>
    </source>
</reference>
<keyword evidence="1" id="KW-0812">Transmembrane</keyword>
<protein>
    <recommendedName>
        <fullName evidence="2">DUF7887 domain-containing protein</fullName>
    </recommendedName>
</protein>
<reference evidence="3 4" key="2">
    <citation type="journal article" date="2017" name="Nature">
        <title>The Apostasia genome and the evolution of orchids.</title>
        <authorList>
            <person name="Zhang G.Q."/>
            <person name="Liu K.W."/>
            <person name="Li Z."/>
            <person name="Lohaus R."/>
            <person name="Hsiao Y.Y."/>
            <person name="Niu S.C."/>
            <person name="Wang J.Y."/>
            <person name="Lin Y.C."/>
            <person name="Xu Q."/>
            <person name="Chen L.J."/>
            <person name="Yoshida K."/>
            <person name="Fujiwara S."/>
            <person name="Wang Z.W."/>
            <person name="Zhang Y.Q."/>
            <person name="Mitsuda N."/>
            <person name="Wang M."/>
            <person name="Liu G.H."/>
            <person name="Pecoraro L."/>
            <person name="Huang H.X."/>
            <person name="Xiao X.J."/>
            <person name="Lin M."/>
            <person name="Wu X.Y."/>
            <person name="Wu W.L."/>
            <person name="Chen Y.Y."/>
            <person name="Chang S.B."/>
            <person name="Sakamoto S."/>
            <person name="Ohme-Takagi M."/>
            <person name="Yagi M."/>
            <person name="Zeng S.J."/>
            <person name="Shen C.Y."/>
            <person name="Yeh C.M."/>
            <person name="Luo Y.B."/>
            <person name="Tsai W.C."/>
            <person name="Van de Peer Y."/>
            <person name="Liu Z.J."/>
        </authorList>
    </citation>
    <scope>NUCLEOTIDE SEQUENCE [LARGE SCALE GENOMIC DNA]</scope>
    <source>
        <tissue evidence="3">The whole plant</tissue>
    </source>
</reference>
<feature type="transmembrane region" description="Helical" evidence="1">
    <location>
        <begin position="57"/>
        <end position="75"/>
    </location>
</feature>
<keyword evidence="1" id="KW-1133">Transmembrane helix</keyword>
<evidence type="ECO:0000256" key="1">
    <source>
        <dbReference type="SAM" id="Phobius"/>
    </source>
</evidence>